<accession>A0A0L7R0T1</accession>
<keyword evidence="3 6" id="KW-0812">Transmembrane</keyword>
<sequence>MARIPAMKESLDKVLHDDSRIWTKYLAKIEKSTKVDRLYVFLGIVGLSALYLIFGVGQQLVCNIFGFVYPAYCSMKALESPKKEDDTKWLTYWVVFAVFTIVEFFSNFILSWFPVYWLFKCAFYMWLMAPIEKNGSKFLYLCAIRPAFQRYHGKVDKFISSAQDAAVKVATNSLLSEKND</sequence>
<evidence type="ECO:0000256" key="2">
    <source>
        <dbReference type="ARBA" id="ARBA00008573"/>
    </source>
</evidence>
<evidence type="ECO:0000313" key="8">
    <source>
        <dbReference type="Proteomes" id="UP000053825"/>
    </source>
</evidence>
<dbReference type="AlphaFoldDB" id="A0A0L7R0T1"/>
<evidence type="ECO:0000256" key="1">
    <source>
        <dbReference type="ARBA" id="ARBA00004141"/>
    </source>
</evidence>
<evidence type="ECO:0000256" key="5">
    <source>
        <dbReference type="ARBA" id="ARBA00023136"/>
    </source>
</evidence>
<keyword evidence="4 6" id="KW-1133">Transmembrane helix</keyword>
<proteinExistence type="inferred from homology"/>
<dbReference type="PANTHER" id="PTHR12300">
    <property type="entry name" value="HVA22-LIKE PROTEINS"/>
    <property type="match status" value="1"/>
</dbReference>
<name>A0A0L7R0T1_9HYME</name>
<gene>
    <name evidence="7" type="ORF">WH47_01041</name>
</gene>
<comment type="subcellular location">
    <subcellularLocation>
        <location evidence="1 6">Membrane</location>
        <topology evidence="1 6">Multi-pass membrane protein</topology>
    </subcellularLocation>
</comment>
<comment type="similarity">
    <text evidence="2 6">Belongs to the DP1 family.</text>
</comment>
<protein>
    <recommendedName>
        <fullName evidence="6">Receptor expression-enhancing protein</fullName>
    </recommendedName>
</protein>
<evidence type="ECO:0000256" key="3">
    <source>
        <dbReference type="ARBA" id="ARBA00022692"/>
    </source>
</evidence>
<dbReference type="Proteomes" id="UP000053825">
    <property type="component" value="Unassembled WGS sequence"/>
</dbReference>
<dbReference type="OrthoDB" id="10009287at2759"/>
<keyword evidence="8" id="KW-1185">Reference proteome</keyword>
<dbReference type="EMBL" id="KQ414669">
    <property type="protein sequence ID" value="KOC64457.1"/>
    <property type="molecule type" value="Genomic_DNA"/>
</dbReference>
<dbReference type="InterPro" id="IPR004345">
    <property type="entry name" value="TB2_DP1_HVA22"/>
</dbReference>
<feature type="transmembrane region" description="Helical" evidence="6">
    <location>
        <begin position="89"/>
        <end position="119"/>
    </location>
</feature>
<reference evidence="7 8" key="1">
    <citation type="submission" date="2015-07" db="EMBL/GenBank/DDBJ databases">
        <title>The genome of Habropoda laboriosa.</title>
        <authorList>
            <person name="Pan H."/>
            <person name="Kapheim K."/>
        </authorList>
    </citation>
    <scope>NUCLEOTIDE SEQUENCE [LARGE SCALE GENOMIC DNA]</scope>
    <source>
        <strain evidence="7">0110345459</strain>
    </source>
</reference>
<organism evidence="7 8">
    <name type="scientific">Habropoda laboriosa</name>
    <dbReference type="NCBI Taxonomy" id="597456"/>
    <lineage>
        <taxon>Eukaryota</taxon>
        <taxon>Metazoa</taxon>
        <taxon>Ecdysozoa</taxon>
        <taxon>Arthropoda</taxon>
        <taxon>Hexapoda</taxon>
        <taxon>Insecta</taxon>
        <taxon>Pterygota</taxon>
        <taxon>Neoptera</taxon>
        <taxon>Endopterygota</taxon>
        <taxon>Hymenoptera</taxon>
        <taxon>Apocrita</taxon>
        <taxon>Aculeata</taxon>
        <taxon>Apoidea</taxon>
        <taxon>Anthophila</taxon>
        <taxon>Apidae</taxon>
        <taxon>Habropoda</taxon>
    </lineage>
</organism>
<evidence type="ECO:0000256" key="4">
    <source>
        <dbReference type="ARBA" id="ARBA00022989"/>
    </source>
</evidence>
<dbReference type="Pfam" id="PF03134">
    <property type="entry name" value="TB2_DP1_HVA22"/>
    <property type="match status" value="1"/>
</dbReference>
<evidence type="ECO:0000256" key="6">
    <source>
        <dbReference type="RuleBase" id="RU362006"/>
    </source>
</evidence>
<dbReference type="STRING" id="597456.A0A0L7R0T1"/>
<dbReference type="PANTHER" id="PTHR12300:SF161">
    <property type="entry name" value="RECEPTOR EXPRESSION-ENHANCING PROTEIN"/>
    <property type="match status" value="1"/>
</dbReference>
<feature type="transmembrane region" description="Helical" evidence="6">
    <location>
        <begin position="38"/>
        <end position="69"/>
    </location>
</feature>
<dbReference type="GO" id="GO:0016020">
    <property type="term" value="C:membrane"/>
    <property type="evidence" value="ECO:0007669"/>
    <property type="project" value="UniProtKB-SubCell"/>
</dbReference>
<keyword evidence="5 6" id="KW-0472">Membrane</keyword>
<evidence type="ECO:0000313" key="7">
    <source>
        <dbReference type="EMBL" id="KOC64457.1"/>
    </source>
</evidence>
<keyword evidence="7" id="KW-0675">Receptor</keyword>